<dbReference type="EMBL" id="AHOR02000061">
    <property type="protein sequence ID" value="EMF80187.1"/>
    <property type="molecule type" value="Genomic_DNA"/>
</dbReference>
<keyword evidence="6" id="KW-0814">Transposable element</keyword>
<proteinExistence type="inferred from homology"/>
<keyword evidence="3 6" id="KW-0815">Transposition</keyword>
<evidence type="ECO:0000256" key="6">
    <source>
        <dbReference type="RuleBase" id="RU365089"/>
    </source>
</evidence>
<comment type="caution">
    <text evidence="7">The sequence shown here is derived from an EMBL/GenBank/DDBJ whole genome shotgun (WGS) entry which is preliminary data.</text>
</comment>
<name>M3FIA0_9LEPT</name>
<dbReference type="AlphaFoldDB" id="M3FIA0"/>
<dbReference type="PANTHER" id="PTHR33217">
    <property type="entry name" value="TRANSPOSASE FOR INSERTION SEQUENCE ELEMENT IS1081"/>
    <property type="match status" value="1"/>
</dbReference>
<protein>
    <recommendedName>
        <fullName evidence="6">Mutator family transposase</fullName>
    </recommendedName>
</protein>
<organism evidence="7 8">
    <name type="scientific">Leptospira weilii serovar Topaz str. LT2116</name>
    <dbReference type="NCBI Taxonomy" id="1088540"/>
    <lineage>
        <taxon>Bacteria</taxon>
        <taxon>Pseudomonadati</taxon>
        <taxon>Spirochaetota</taxon>
        <taxon>Spirochaetia</taxon>
        <taxon>Leptospirales</taxon>
        <taxon>Leptospiraceae</taxon>
        <taxon>Leptospira</taxon>
    </lineage>
</organism>
<gene>
    <name evidence="7" type="ORF">LEP1GSC188_2650</name>
</gene>
<comment type="similarity">
    <text evidence="2 6">Belongs to the transposase mutator family.</text>
</comment>
<evidence type="ECO:0000313" key="7">
    <source>
        <dbReference type="EMBL" id="EMF80187.1"/>
    </source>
</evidence>
<dbReference type="GO" id="GO:0004803">
    <property type="term" value="F:transposase activity"/>
    <property type="evidence" value="ECO:0007669"/>
    <property type="project" value="UniProtKB-UniRule"/>
</dbReference>
<evidence type="ECO:0000256" key="1">
    <source>
        <dbReference type="ARBA" id="ARBA00002190"/>
    </source>
</evidence>
<keyword evidence="5 6" id="KW-0233">DNA recombination</keyword>
<reference evidence="7 8" key="1">
    <citation type="submission" date="2013-01" db="EMBL/GenBank/DDBJ databases">
        <authorList>
            <person name="Harkins D.M."/>
            <person name="Durkin A.S."/>
            <person name="Brinkac L.M."/>
            <person name="Haft D.H."/>
            <person name="Selengut J.D."/>
            <person name="Sanka R."/>
            <person name="DePew J."/>
            <person name="Purushe J."/>
            <person name="Tulsiani S.M."/>
            <person name="Graham G.C."/>
            <person name="Burns M.-A."/>
            <person name="Dohnt M.F."/>
            <person name="Smythe L.D."/>
            <person name="McKay D.B."/>
            <person name="Craig S.B."/>
            <person name="Vinetz J.M."/>
            <person name="Sutton G.G."/>
            <person name="Nierman W.C."/>
            <person name="Fouts D.E."/>
        </authorList>
    </citation>
    <scope>NUCLEOTIDE SEQUENCE [LARGE SCALE GENOMIC DNA]</scope>
    <source>
        <strain evidence="7 8">LT2116</strain>
    </source>
</reference>
<dbReference type="PANTHER" id="PTHR33217:SF5">
    <property type="entry name" value="MUTATOR FAMILY TRANSPOSASE"/>
    <property type="match status" value="1"/>
</dbReference>
<accession>M3FIA0</accession>
<evidence type="ECO:0000313" key="8">
    <source>
        <dbReference type="Proteomes" id="UP000011770"/>
    </source>
</evidence>
<comment type="function">
    <text evidence="1 6">Required for the transposition of the insertion element.</text>
</comment>
<dbReference type="Pfam" id="PF00872">
    <property type="entry name" value="Transposase_mut"/>
    <property type="match status" value="1"/>
</dbReference>
<evidence type="ECO:0000256" key="5">
    <source>
        <dbReference type="ARBA" id="ARBA00023172"/>
    </source>
</evidence>
<evidence type="ECO:0000256" key="2">
    <source>
        <dbReference type="ARBA" id="ARBA00010961"/>
    </source>
</evidence>
<dbReference type="GO" id="GO:0003677">
    <property type="term" value="F:DNA binding"/>
    <property type="evidence" value="ECO:0007669"/>
    <property type="project" value="UniProtKB-UniRule"/>
</dbReference>
<dbReference type="InterPro" id="IPR001207">
    <property type="entry name" value="Transposase_mutator"/>
</dbReference>
<evidence type="ECO:0000256" key="3">
    <source>
        <dbReference type="ARBA" id="ARBA00022578"/>
    </source>
</evidence>
<evidence type="ECO:0000256" key="4">
    <source>
        <dbReference type="ARBA" id="ARBA00023125"/>
    </source>
</evidence>
<dbReference type="GO" id="GO:0006313">
    <property type="term" value="P:DNA transposition"/>
    <property type="evidence" value="ECO:0007669"/>
    <property type="project" value="UniProtKB-UniRule"/>
</dbReference>
<keyword evidence="4 6" id="KW-0238">DNA-binding</keyword>
<dbReference type="Proteomes" id="UP000011770">
    <property type="component" value="Unassembled WGS sequence"/>
</dbReference>
<sequence>MEKTEGAKFWLQILTDLKNRGVEDILIACVDGLKGFPDTIISVFLMHKFNFVSFIW</sequence>